<dbReference type="PANTHER" id="PTHR22957">
    <property type="entry name" value="TBC1 DOMAIN FAMILY MEMBER GTPASE-ACTIVATING PROTEIN"/>
    <property type="match status" value="1"/>
</dbReference>
<organism evidence="4 5">
    <name type="scientific">Aphanomyces euteiches</name>
    <dbReference type="NCBI Taxonomy" id="100861"/>
    <lineage>
        <taxon>Eukaryota</taxon>
        <taxon>Sar</taxon>
        <taxon>Stramenopiles</taxon>
        <taxon>Oomycota</taxon>
        <taxon>Saprolegniomycetes</taxon>
        <taxon>Saprolegniales</taxon>
        <taxon>Verrucalvaceae</taxon>
        <taxon>Aphanomyces</taxon>
    </lineage>
</organism>
<evidence type="ECO:0000259" key="2">
    <source>
        <dbReference type="PROSITE" id="PS50003"/>
    </source>
</evidence>
<dbReference type="GO" id="GO:0005096">
    <property type="term" value="F:GTPase activator activity"/>
    <property type="evidence" value="ECO:0007669"/>
    <property type="project" value="UniProtKB-KW"/>
</dbReference>
<dbReference type="EMBL" id="VJMJ01000219">
    <property type="protein sequence ID" value="KAF0726329.1"/>
    <property type="molecule type" value="Genomic_DNA"/>
</dbReference>
<dbReference type="SMART" id="SM00164">
    <property type="entry name" value="TBC"/>
    <property type="match status" value="1"/>
</dbReference>
<dbReference type="Pfam" id="PF00566">
    <property type="entry name" value="RabGAP-TBC"/>
    <property type="match status" value="2"/>
</dbReference>
<dbReference type="SMART" id="SM00233">
    <property type="entry name" value="PH"/>
    <property type="match status" value="1"/>
</dbReference>
<dbReference type="VEuPathDB" id="FungiDB:AeMF1_004637"/>
<evidence type="ECO:0000313" key="5">
    <source>
        <dbReference type="Proteomes" id="UP000481153"/>
    </source>
</evidence>
<feature type="domain" description="PH" evidence="2">
    <location>
        <begin position="37"/>
        <end position="132"/>
    </location>
</feature>
<reference evidence="4 5" key="1">
    <citation type="submission" date="2019-07" db="EMBL/GenBank/DDBJ databases">
        <title>Genomics analysis of Aphanomyces spp. identifies a new class of oomycete effector associated with host adaptation.</title>
        <authorList>
            <person name="Gaulin E."/>
        </authorList>
    </citation>
    <scope>NUCLEOTIDE SEQUENCE [LARGE SCALE GENOMIC DNA]</scope>
    <source>
        <strain evidence="4 5">ATCC 201684</strain>
    </source>
</reference>
<keyword evidence="1" id="KW-0343">GTPase activation</keyword>
<accession>A0A6G0WGR2</accession>
<dbReference type="SUPFAM" id="SSF50729">
    <property type="entry name" value="PH domain-like"/>
    <property type="match status" value="1"/>
</dbReference>
<dbReference type="Gene3D" id="1.10.8.270">
    <property type="entry name" value="putative rabgap domain of human tbc1 domain family member 14 like domains"/>
    <property type="match status" value="1"/>
</dbReference>
<comment type="caution">
    <text evidence="4">The sequence shown here is derived from an EMBL/GenBank/DDBJ whole genome shotgun (WGS) entry which is preliminary data.</text>
</comment>
<protein>
    <recommendedName>
        <fullName evidence="6">Rab-GAP TBC domain-containing protein</fullName>
    </recommendedName>
</protein>
<proteinExistence type="predicted"/>
<evidence type="ECO:0000256" key="1">
    <source>
        <dbReference type="ARBA" id="ARBA00022468"/>
    </source>
</evidence>
<evidence type="ECO:0000313" key="4">
    <source>
        <dbReference type="EMBL" id="KAF0726329.1"/>
    </source>
</evidence>
<dbReference type="PANTHER" id="PTHR22957:SF337">
    <property type="entry name" value="TBC1 DOMAIN FAMILY MEMBER 5"/>
    <property type="match status" value="1"/>
</dbReference>
<dbReference type="InterPro" id="IPR035969">
    <property type="entry name" value="Rab-GAP_TBC_sf"/>
</dbReference>
<sequence length="595" mass="67249">MNSAWWTRFTKTALPPSETSSELRGASPTNYILTRLPRLKAGRLLLEIHGVQRQWESYVVALVGDNIDNLALYYYKHATDKTPAGAIRLCSATVDLMEEIFCVITAEHTWYLCADTQREAEEWVDMICSTLESAATSTTSTPTTLNDDSSLLRRRRLSSHVTASNVKEIQSRDGATRIDEFIDIYIRSEAMDIRTQASRGAFSWSSLRSITWRVWLGCLPPTLSFGKWSAVTQCNRRRYDELCAAYPLDLDALFDESAQNPSACMASSIVKDIRRTRSAMPFFQQLPVQHMLVRLLYIYASEHPNVSYNQGMGELLAILVYLLHVEQWNAFKSIHGSECGQLRGASISNSSGYSVDSTISSLSDFNAMEGDEDDAYVQVDMIHLDSHKHLIIVDTAGFLDMLPFQGQNAKCTLACRDAIGQLLASLTDGAFVEHDAYALFEQVMQRMATIYCPHPSTSPTKPSTSPSCKETALHAQLERIHNHWLRQWDVQLMQHLDTLHIPPEVYLLRWLRLLLAREFQMFQVWALWDAIFALSPDDFRFVEALCVAILLERRADLLAQHDVSGMLQLLKNVGMSSMQLVECGRKVWLAAALDN</sequence>
<dbReference type="InterPro" id="IPR011993">
    <property type="entry name" value="PH-like_dom_sf"/>
</dbReference>
<dbReference type="Pfam" id="PF00169">
    <property type="entry name" value="PH"/>
    <property type="match status" value="1"/>
</dbReference>
<dbReference type="Gene3D" id="1.10.472.80">
    <property type="entry name" value="Ypt/Rab-GAP domain of gyp1p, domain 3"/>
    <property type="match status" value="1"/>
</dbReference>
<evidence type="ECO:0000259" key="3">
    <source>
        <dbReference type="PROSITE" id="PS50086"/>
    </source>
</evidence>
<dbReference type="PROSITE" id="PS50003">
    <property type="entry name" value="PH_DOMAIN"/>
    <property type="match status" value="1"/>
</dbReference>
<feature type="domain" description="Rab-GAP TBC" evidence="3">
    <location>
        <begin position="202"/>
        <end position="535"/>
    </location>
</feature>
<dbReference type="InterPro" id="IPR000195">
    <property type="entry name" value="Rab-GAP-TBC_dom"/>
</dbReference>
<dbReference type="SUPFAM" id="SSF47923">
    <property type="entry name" value="Ypt/Rab-GAP domain of gyp1p"/>
    <property type="match status" value="2"/>
</dbReference>
<keyword evidence="5" id="KW-1185">Reference proteome</keyword>
<name>A0A6G0WGR2_9STRA</name>
<dbReference type="AlphaFoldDB" id="A0A6G0WGR2"/>
<evidence type="ECO:0008006" key="6">
    <source>
        <dbReference type="Google" id="ProtNLM"/>
    </source>
</evidence>
<dbReference type="Gene3D" id="2.30.29.30">
    <property type="entry name" value="Pleckstrin-homology domain (PH domain)/Phosphotyrosine-binding domain (PTB)"/>
    <property type="match status" value="1"/>
</dbReference>
<dbReference type="PROSITE" id="PS50086">
    <property type="entry name" value="TBC_RABGAP"/>
    <property type="match status" value="1"/>
</dbReference>
<gene>
    <name evidence="4" type="ORF">Ae201684_015444</name>
</gene>
<dbReference type="InterPro" id="IPR001849">
    <property type="entry name" value="PH_domain"/>
</dbReference>
<dbReference type="Proteomes" id="UP000481153">
    <property type="component" value="Unassembled WGS sequence"/>
</dbReference>